<dbReference type="EMBL" id="SZPQ01000019">
    <property type="protein sequence ID" value="TKI05465.1"/>
    <property type="molecule type" value="Genomic_DNA"/>
</dbReference>
<keyword evidence="5" id="KW-0274">FAD</keyword>
<dbReference type="RefSeq" id="WP_136990754.1">
    <property type="nucleotide sequence ID" value="NZ_SZPQ01000019.1"/>
</dbReference>
<evidence type="ECO:0000313" key="10">
    <source>
        <dbReference type="Proteomes" id="UP000305202"/>
    </source>
</evidence>
<name>A0ABY2SL10_9HYPH</name>
<gene>
    <name evidence="9" type="primary">ubiF</name>
    <name evidence="9" type="ORF">FCN80_13915</name>
</gene>
<dbReference type="NCBIfam" id="TIGR01988">
    <property type="entry name" value="Ubi-OHases"/>
    <property type="match status" value="1"/>
</dbReference>
<dbReference type="InterPro" id="IPR010971">
    <property type="entry name" value="UbiH/COQ6"/>
</dbReference>
<dbReference type="PRINTS" id="PR00420">
    <property type="entry name" value="RNGMNOXGNASE"/>
</dbReference>
<feature type="domain" description="FAD-binding" evidence="8">
    <location>
        <begin position="7"/>
        <end position="341"/>
    </location>
</feature>
<accession>A0ABY2SL10</accession>
<dbReference type="PANTHER" id="PTHR43876:SF10">
    <property type="entry name" value="3-DEMETHOXYUBIQUINOL 3-HYDROXYLASE"/>
    <property type="match status" value="1"/>
</dbReference>
<dbReference type="PANTHER" id="PTHR43876">
    <property type="entry name" value="UBIQUINONE BIOSYNTHESIS MONOOXYGENASE COQ6, MITOCHONDRIAL"/>
    <property type="match status" value="1"/>
</dbReference>
<evidence type="ECO:0000313" key="9">
    <source>
        <dbReference type="EMBL" id="TKI05465.1"/>
    </source>
</evidence>
<dbReference type="SUPFAM" id="SSF51905">
    <property type="entry name" value="FAD/NAD(P)-binding domain"/>
    <property type="match status" value="1"/>
</dbReference>
<evidence type="ECO:0000256" key="3">
    <source>
        <dbReference type="ARBA" id="ARBA00005349"/>
    </source>
</evidence>
<dbReference type="Gene3D" id="3.50.50.60">
    <property type="entry name" value="FAD/NAD(P)-binding domain"/>
    <property type="match status" value="2"/>
</dbReference>
<protein>
    <submittedName>
        <fullName evidence="9">2-octaprenyl-3-methyl-6-methoxy-1,4-benzoquinol hydroxylase</fullName>
    </submittedName>
</protein>
<evidence type="ECO:0000256" key="1">
    <source>
        <dbReference type="ARBA" id="ARBA00001974"/>
    </source>
</evidence>
<dbReference type="InterPro" id="IPR002938">
    <property type="entry name" value="FAD-bd"/>
</dbReference>
<evidence type="ECO:0000256" key="5">
    <source>
        <dbReference type="ARBA" id="ARBA00022827"/>
    </source>
</evidence>
<reference evidence="9 10" key="1">
    <citation type="submission" date="2019-04" db="EMBL/GenBank/DDBJ databases">
        <authorList>
            <person name="Li M."/>
            <person name="Gao C."/>
        </authorList>
    </citation>
    <scope>NUCLEOTIDE SEQUENCE [LARGE SCALE GENOMIC DNA]</scope>
    <source>
        <strain evidence="9 10">BGMRC 2031</strain>
    </source>
</reference>
<keyword evidence="4" id="KW-0285">Flavoprotein</keyword>
<comment type="similarity">
    <text evidence="3">Belongs to the UbiH/COQ6 family.</text>
</comment>
<evidence type="ECO:0000256" key="2">
    <source>
        <dbReference type="ARBA" id="ARBA00004749"/>
    </source>
</evidence>
<dbReference type="Pfam" id="PF01494">
    <property type="entry name" value="FAD_binding_3"/>
    <property type="match status" value="1"/>
</dbReference>
<comment type="pathway">
    <text evidence="2">Cofactor biosynthesis; ubiquinone biosynthesis.</text>
</comment>
<comment type="caution">
    <text evidence="9">The sequence shown here is derived from an EMBL/GenBank/DDBJ whole genome shotgun (WGS) entry which is preliminary data.</text>
</comment>
<proteinExistence type="inferred from homology"/>
<evidence type="ECO:0000259" key="8">
    <source>
        <dbReference type="Pfam" id="PF01494"/>
    </source>
</evidence>
<sequence>MAKIASVDAVVAGGGMVGAAAALALAQAGFRVLVLERTPPVDGAANDGVPDLRVSAFSCASVAWLRRLGAWDRIAADRVAPYRRLETWEWEDARVSFDAGALKLPELGFMVENHRVQRALWQAGEEQDTLTVRCPAQLAACRYDGGQWHLTLDDGQTVAARLLVGADGAHSQVRRQAGIGVSGWQYRQSCLLMTVECRTDAGDTTWQKFTPDGPRAFLPLYGQWASLVWYDHAARIRQLQALPLPALEREALRAFPARLGDVRLCAAGAFALTRCHAERYVAPGLALVGDAAHTINPLAGQGANLGFRDAEALADVLISARDHAEPWDETRILKRYQHRRHTDNLLMQSGMDLFYGVFSNSLPPLRLARNLGLMMAQRAGALKTQALKYALGL</sequence>
<dbReference type="InterPro" id="IPR036188">
    <property type="entry name" value="FAD/NAD-bd_sf"/>
</dbReference>
<evidence type="ECO:0000256" key="4">
    <source>
        <dbReference type="ARBA" id="ARBA00022630"/>
    </source>
</evidence>
<dbReference type="NCBIfam" id="NF005951">
    <property type="entry name" value="PRK08020.1"/>
    <property type="match status" value="1"/>
</dbReference>
<dbReference type="InterPro" id="IPR051205">
    <property type="entry name" value="UbiH/COQ6_monooxygenase"/>
</dbReference>
<dbReference type="Proteomes" id="UP000305202">
    <property type="component" value="Unassembled WGS sequence"/>
</dbReference>
<evidence type="ECO:0000256" key="7">
    <source>
        <dbReference type="ARBA" id="ARBA00023033"/>
    </source>
</evidence>
<keyword evidence="10" id="KW-1185">Reference proteome</keyword>
<keyword evidence="6" id="KW-0560">Oxidoreductase</keyword>
<organism evidence="9 10">
    <name type="scientific">Martelella alba</name>
    <dbReference type="NCBI Taxonomy" id="2590451"/>
    <lineage>
        <taxon>Bacteria</taxon>
        <taxon>Pseudomonadati</taxon>
        <taxon>Pseudomonadota</taxon>
        <taxon>Alphaproteobacteria</taxon>
        <taxon>Hyphomicrobiales</taxon>
        <taxon>Aurantimonadaceae</taxon>
        <taxon>Martelella</taxon>
    </lineage>
</organism>
<keyword evidence="7" id="KW-0503">Monooxygenase</keyword>
<comment type="cofactor">
    <cofactor evidence="1">
        <name>FAD</name>
        <dbReference type="ChEBI" id="CHEBI:57692"/>
    </cofactor>
</comment>
<evidence type="ECO:0000256" key="6">
    <source>
        <dbReference type="ARBA" id="ARBA00023002"/>
    </source>
</evidence>